<keyword evidence="8 12" id="KW-0342">GTP-binding</keyword>
<dbReference type="CDD" id="cd21117">
    <property type="entry name" value="Twitch_MoaA"/>
    <property type="match status" value="1"/>
</dbReference>
<dbReference type="InterPro" id="IPR006638">
    <property type="entry name" value="Elp3/MiaA/NifB-like_rSAM"/>
</dbReference>
<feature type="binding site" evidence="12">
    <location>
        <begin position="259"/>
        <end position="261"/>
    </location>
    <ligand>
        <name>GTP</name>
        <dbReference type="ChEBI" id="CHEBI:37565"/>
    </ligand>
</feature>
<dbReference type="RefSeq" id="WP_011939288.1">
    <property type="nucleotide sequence ID" value="NC_009483.1"/>
</dbReference>
<dbReference type="GO" id="GO:0046872">
    <property type="term" value="F:metal ion binding"/>
    <property type="evidence" value="ECO:0007669"/>
    <property type="project" value="UniProtKB-KW"/>
</dbReference>
<dbReference type="NCBIfam" id="TIGR02666">
    <property type="entry name" value="moaA"/>
    <property type="match status" value="1"/>
</dbReference>
<comment type="cofactor">
    <cofactor evidence="12">
        <name>[4Fe-4S] cluster</name>
        <dbReference type="ChEBI" id="CHEBI:49883"/>
    </cofactor>
    <text evidence="12">Binds 2 [4Fe-4S] clusters. Binds 1 [4Fe-4S] cluster coordinated with 3 cysteines and an exchangeable S-adenosyl-L-methionine and 1 [4Fe-4S] cluster coordinated with 3 cysteines and the GTP-derived substrate.</text>
</comment>
<name>A5G480_GEOUR</name>
<keyword evidence="14" id="KW-0378">Hydrolase</keyword>
<comment type="subunit">
    <text evidence="12">Monomer and homodimer.</text>
</comment>
<dbReference type="CDD" id="cd01335">
    <property type="entry name" value="Radical_SAM"/>
    <property type="match status" value="1"/>
</dbReference>
<accession>A5G480</accession>
<dbReference type="GO" id="GO:0006777">
    <property type="term" value="P:Mo-molybdopterin cofactor biosynthetic process"/>
    <property type="evidence" value="ECO:0007669"/>
    <property type="project" value="UniProtKB-UniRule"/>
</dbReference>
<keyword evidence="7 12" id="KW-0411">Iron-sulfur</keyword>
<feature type="binding site" evidence="12">
    <location>
        <position position="96"/>
    </location>
    <ligand>
        <name>GTP</name>
        <dbReference type="ChEBI" id="CHEBI:37565"/>
    </ligand>
</feature>
<feature type="binding site" evidence="12">
    <location>
        <position position="191"/>
    </location>
    <ligand>
        <name>S-adenosyl-L-methionine</name>
        <dbReference type="ChEBI" id="CHEBI:59789"/>
    </ligand>
</feature>
<evidence type="ECO:0000256" key="10">
    <source>
        <dbReference type="ARBA" id="ARBA00023239"/>
    </source>
</evidence>
<dbReference type="GO" id="GO:0061799">
    <property type="term" value="F:cyclic pyranopterin monophosphate synthase activity"/>
    <property type="evidence" value="ECO:0007669"/>
    <property type="project" value="TreeGrafter"/>
</dbReference>
<comment type="function">
    <text evidence="12">Catalyzes the cyclization of GTP to (8S)-3',8-cyclo-7,8-dihydroguanosine 5'-triphosphate.</text>
</comment>
<evidence type="ECO:0000256" key="9">
    <source>
        <dbReference type="ARBA" id="ARBA00023150"/>
    </source>
</evidence>
<dbReference type="EMBL" id="CP000698">
    <property type="protein sequence ID" value="ABQ26598.1"/>
    <property type="molecule type" value="Genomic_DNA"/>
</dbReference>
<keyword evidence="4 12" id="KW-0479">Metal-binding</keyword>
<dbReference type="GO" id="GO:0061798">
    <property type="term" value="F:GTP 3',8'-cyclase activity"/>
    <property type="evidence" value="ECO:0007669"/>
    <property type="project" value="UniProtKB-UniRule"/>
</dbReference>
<keyword evidence="5 12" id="KW-0547">Nucleotide-binding</keyword>
<dbReference type="OrthoDB" id="9763993at2"/>
<evidence type="ECO:0000256" key="4">
    <source>
        <dbReference type="ARBA" id="ARBA00022723"/>
    </source>
</evidence>
<keyword evidence="3 12" id="KW-0949">S-adenosyl-L-methionine</keyword>
<dbReference type="InterPro" id="IPR007197">
    <property type="entry name" value="rSAM"/>
</dbReference>
<dbReference type="SFLD" id="SFLDG01067">
    <property type="entry name" value="SPASM/twitch_domain_containing"/>
    <property type="match status" value="1"/>
</dbReference>
<organism evidence="14 15">
    <name type="scientific">Geotalea uraniireducens (strain Rf4)</name>
    <name type="common">Geobacter uraniireducens</name>
    <dbReference type="NCBI Taxonomy" id="351605"/>
    <lineage>
        <taxon>Bacteria</taxon>
        <taxon>Pseudomonadati</taxon>
        <taxon>Thermodesulfobacteriota</taxon>
        <taxon>Desulfuromonadia</taxon>
        <taxon>Geobacterales</taxon>
        <taxon>Geobacteraceae</taxon>
        <taxon>Geotalea</taxon>
    </lineage>
</organism>
<dbReference type="KEGG" id="gur:Gura_2419"/>
<dbReference type="PANTHER" id="PTHR22960:SF0">
    <property type="entry name" value="MOLYBDENUM COFACTOR BIOSYNTHESIS PROTEIN 1"/>
    <property type="match status" value="1"/>
</dbReference>
<dbReference type="UniPathway" id="UPA00344"/>
<feature type="binding site" evidence="12">
    <location>
        <position position="26"/>
    </location>
    <ligand>
        <name>[4Fe-4S] cluster</name>
        <dbReference type="ChEBI" id="CHEBI:49883"/>
        <label>1</label>
        <note>4Fe-4S-S-AdoMet</note>
    </ligand>
</feature>
<dbReference type="PANTHER" id="PTHR22960">
    <property type="entry name" value="MOLYBDOPTERIN COFACTOR SYNTHESIS PROTEIN A"/>
    <property type="match status" value="1"/>
</dbReference>
<dbReference type="InterPro" id="IPR040064">
    <property type="entry name" value="MoaA-like"/>
</dbReference>
<evidence type="ECO:0000256" key="11">
    <source>
        <dbReference type="ARBA" id="ARBA00048697"/>
    </source>
</evidence>
<keyword evidence="9 12" id="KW-0501">Molybdenum cofactor biosynthesis</keyword>
<feature type="binding site" evidence="12">
    <location>
        <position position="157"/>
    </location>
    <ligand>
        <name>GTP</name>
        <dbReference type="ChEBI" id="CHEBI:37565"/>
    </ligand>
</feature>
<dbReference type="SFLD" id="SFLDG01386">
    <property type="entry name" value="main_SPASM_domain-containing"/>
    <property type="match status" value="1"/>
</dbReference>
<feature type="binding site" evidence="12">
    <location>
        <position position="22"/>
    </location>
    <ligand>
        <name>[4Fe-4S] cluster</name>
        <dbReference type="ChEBI" id="CHEBI:49883"/>
        <label>1</label>
        <note>4Fe-4S-S-AdoMet</note>
    </ligand>
</feature>
<keyword evidence="2 12" id="KW-0004">4Fe-4S</keyword>
<dbReference type="InterPro" id="IPR013483">
    <property type="entry name" value="MoaA"/>
</dbReference>
<feature type="binding site" evidence="12">
    <location>
        <position position="271"/>
    </location>
    <ligand>
        <name>[4Fe-4S] cluster</name>
        <dbReference type="ChEBI" id="CHEBI:49883"/>
        <label>2</label>
        <note>4Fe-4S-substrate</note>
    </ligand>
</feature>
<dbReference type="Pfam" id="PF06463">
    <property type="entry name" value="Mob_synth_C"/>
    <property type="match status" value="1"/>
</dbReference>
<dbReference type="GO" id="GO:0016787">
    <property type="term" value="F:hydrolase activity"/>
    <property type="evidence" value="ECO:0007669"/>
    <property type="project" value="UniProtKB-KW"/>
</dbReference>
<dbReference type="STRING" id="351605.Gura_2419"/>
<dbReference type="AlphaFoldDB" id="A5G480"/>
<evidence type="ECO:0000256" key="2">
    <source>
        <dbReference type="ARBA" id="ARBA00022485"/>
    </source>
</evidence>
<evidence type="ECO:0000313" key="15">
    <source>
        <dbReference type="Proteomes" id="UP000006695"/>
    </source>
</evidence>
<dbReference type="SFLD" id="SFLDG01383">
    <property type="entry name" value="cyclic_pyranopterin_phosphate"/>
    <property type="match status" value="1"/>
</dbReference>
<dbReference type="HOGENOM" id="CLU_009273_0_1_7"/>
<dbReference type="InterPro" id="IPR058240">
    <property type="entry name" value="rSAM_sf"/>
</dbReference>
<dbReference type="InterPro" id="IPR000385">
    <property type="entry name" value="MoaA_NifB_PqqE_Fe-S-bd_CS"/>
</dbReference>
<dbReference type="GO" id="GO:0005525">
    <property type="term" value="F:GTP binding"/>
    <property type="evidence" value="ECO:0007669"/>
    <property type="project" value="UniProtKB-UniRule"/>
</dbReference>
<feature type="binding site" evidence="12">
    <location>
        <position position="69"/>
    </location>
    <ligand>
        <name>S-adenosyl-L-methionine</name>
        <dbReference type="ChEBI" id="CHEBI:59789"/>
    </ligand>
</feature>
<dbReference type="SFLD" id="SFLDS00029">
    <property type="entry name" value="Radical_SAM"/>
    <property type="match status" value="1"/>
</dbReference>
<reference evidence="14 15" key="1">
    <citation type="submission" date="2007-05" db="EMBL/GenBank/DDBJ databases">
        <title>Complete sequence of Geobacter uraniireducens Rf4.</title>
        <authorList>
            <consortium name="US DOE Joint Genome Institute"/>
            <person name="Copeland A."/>
            <person name="Lucas S."/>
            <person name="Lapidus A."/>
            <person name="Barry K."/>
            <person name="Detter J.C."/>
            <person name="Glavina del Rio T."/>
            <person name="Hammon N."/>
            <person name="Israni S."/>
            <person name="Dalin E."/>
            <person name="Tice H."/>
            <person name="Pitluck S."/>
            <person name="Chertkov O."/>
            <person name="Brettin T."/>
            <person name="Bruce D."/>
            <person name="Han C."/>
            <person name="Schmutz J."/>
            <person name="Larimer F."/>
            <person name="Land M."/>
            <person name="Hauser L."/>
            <person name="Kyrpides N."/>
            <person name="Mikhailova N."/>
            <person name="Shelobolina E."/>
            <person name="Aklujkar M."/>
            <person name="Lovley D."/>
            <person name="Richardson P."/>
        </authorList>
    </citation>
    <scope>NUCLEOTIDE SEQUENCE [LARGE SCALE GENOMIC DNA]</scope>
    <source>
        <strain evidence="14 15">Rf4</strain>
    </source>
</reference>
<feature type="binding site" evidence="12">
    <location>
        <position position="257"/>
    </location>
    <ligand>
        <name>[4Fe-4S] cluster</name>
        <dbReference type="ChEBI" id="CHEBI:49883"/>
        <label>2</label>
        <note>4Fe-4S-substrate</note>
    </ligand>
</feature>
<dbReference type="Pfam" id="PF04055">
    <property type="entry name" value="Radical_SAM"/>
    <property type="match status" value="1"/>
</dbReference>
<comment type="similarity">
    <text evidence="12">Belongs to the radical SAM superfamily. MoaA family.</text>
</comment>
<dbReference type="PROSITE" id="PS51918">
    <property type="entry name" value="RADICAL_SAM"/>
    <property type="match status" value="1"/>
</dbReference>
<dbReference type="EC" id="4.1.99.22" evidence="1 12"/>
<dbReference type="InterPro" id="IPR010505">
    <property type="entry name" value="MoaA_twitch"/>
</dbReference>
<feature type="binding site" evidence="12">
    <location>
        <position position="254"/>
    </location>
    <ligand>
        <name>[4Fe-4S] cluster</name>
        <dbReference type="ChEBI" id="CHEBI:49883"/>
        <label>2</label>
        <note>4Fe-4S-substrate</note>
    </ligand>
</feature>
<feature type="binding site" evidence="12">
    <location>
        <position position="120"/>
    </location>
    <ligand>
        <name>S-adenosyl-L-methionine</name>
        <dbReference type="ChEBI" id="CHEBI:59789"/>
    </ligand>
</feature>
<evidence type="ECO:0000256" key="8">
    <source>
        <dbReference type="ARBA" id="ARBA00023134"/>
    </source>
</evidence>
<dbReference type="SMART" id="SM00729">
    <property type="entry name" value="Elp3"/>
    <property type="match status" value="1"/>
</dbReference>
<dbReference type="InterPro" id="IPR050105">
    <property type="entry name" value="MoCo_biosynth_MoaA/MoaC"/>
</dbReference>
<keyword evidence="10 12" id="KW-0456">Lyase</keyword>
<dbReference type="InterPro" id="IPR013785">
    <property type="entry name" value="Aldolase_TIM"/>
</dbReference>
<dbReference type="GO" id="GO:0051539">
    <property type="term" value="F:4 iron, 4 sulfur cluster binding"/>
    <property type="evidence" value="ECO:0007669"/>
    <property type="project" value="UniProtKB-UniRule"/>
</dbReference>
<evidence type="ECO:0000313" key="14">
    <source>
        <dbReference type="EMBL" id="ABQ26598.1"/>
    </source>
</evidence>
<feature type="binding site" evidence="12">
    <location>
        <position position="29"/>
    </location>
    <ligand>
        <name>[4Fe-4S] cluster</name>
        <dbReference type="ChEBI" id="CHEBI:49883"/>
        <label>1</label>
        <note>4Fe-4S-S-AdoMet</note>
    </ligand>
</feature>
<dbReference type="Proteomes" id="UP000006695">
    <property type="component" value="Chromosome"/>
</dbReference>
<feature type="binding site" evidence="12">
    <location>
        <position position="28"/>
    </location>
    <ligand>
        <name>S-adenosyl-L-methionine</name>
        <dbReference type="ChEBI" id="CHEBI:59789"/>
    </ligand>
</feature>
<sequence length="326" mass="35594">MELIDSYGRRINYLRLSVTDRCNLRCSYCMPAEGIPKLQHGEMLSYEDLYRVACESVALGIEKIRVTGGEPLVRKGLVQFIGRLADIPGLKELVLTTNGLLLGELAIPLRQAGAQRLNISLDSLKPETFARITRGGDLRKVVDGIAAAEEAGFPPVKINMVVMKGINDDELLDFAALTIHKPYTVRFIEYMPTLRDKGWNSQCMAGSEILERIGRHYPLLPLVGNEMAGPSRNFKIRGSAGAIGIITPISGHFCDSCNRIRVTASGLLRGCLFADNGVDLKPLLHGADNGPLRETLRRIVTGKPGRHHLAEDETAHGSVAMSQIGG</sequence>
<feature type="domain" description="Radical SAM core" evidence="13">
    <location>
        <begin position="6"/>
        <end position="220"/>
    </location>
</feature>
<dbReference type="HAMAP" id="MF_01225_B">
    <property type="entry name" value="MoaA_B"/>
    <property type="match status" value="1"/>
</dbReference>
<protein>
    <recommendedName>
        <fullName evidence="1 12">GTP 3',8-cyclase</fullName>
        <ecNumber evidence="1 12">4.1.99.22</ecNumber>
    </recommendedName>
    <alternativeName>
        <fullName evidence="12">Molybdenum cofactor biosynthesis protein A</fullName>
    </alternativeName>
</protein>
<dbReference type="GO" id="GO:1904047">
    <property type="term" value="F:S-adenosyl-L-methionine binding"/>
    <property type="evidence" value="ECO:0007669"/>
    <property type="project" value="UniProtKB-UniRule"/>
</dbReference>
<gene>
    <name evidence="12" type="primary">moaA</name>
    <name evidence="14" type="ordered locus">Gura_2419</name>
</gene>
<keyword evidence="6 12" id="KW-0408">Iron</keyword>
<dbReference type="SUPFAM" id="SSF102114">
    <property type="entry name" value="Radical SAM enzymes"/>
    <property type="match status" value="1"/>
</dbReference>
<evidence type="ECO:0000259" key="13">
    <source>
        <dbReference type="PROSITE" id="PS51918"/>
    </source>
</evidence>
<evidence type="ECO:0000256" key="12">
    <source>
        <dbReference type="HAMAP-Rule" id="MF_01225"/>
    </source>
</evidence>
<comment type="pathway">
    <text evidence="12">Cofactor biosynthesis; molybdopterin biosynthesis.</text>
</comment>
<keyword evidence="15" id="KW-1185">Reference proteome</keyword>
<dbReference type="PROSITE" id="PS01305">
    <property type="entry name" value="MOAA_NIFB_PQQE"/>
    <property type="match status" value="1"/>
</dbReference>
<feature type="binding site" evidence="12">
    <location>
        <position position="15"/>
    </location>
    <ligand>
        <name>GTP</name>
        <dbReference type="ChEBI" id="CHEBI:37565"/>
    </ligand>
</feature>
<evidence type="ECO:0000256" key="1">
    <source>
        <dbReference type="ARBA" id="ARBA00012167"/>
    </source>
</evidence>
<evidence type="ECO:0000256" key="5">
    <source>
        <dbReference type="ARBA" id="ARBA00022741"/>
    </source>
</evidence>
<feature type="binding site" evidence="12">
    <location>
        <position position="65"/>
    </location>
    <ligand>
        <name>GTP</name>
        <dbReference type="ChEBI" id="CHEBI:37565"/>
    </ligand>
</feature>
<proteinExistence type="inferred from homology"/>
<evidence type="ECO:0000256" key="3">
    <source>
        <dbReference type="ARBA" id="ARBA00022691"/>
    </source>
</evidence>
<dbReference type="Gene3D" id="3.20.20.70">
    <property type="entry name" value="Aldolase class I"/>
    <property type="match status" value="1"/>
</dbReference>
<evidence type="ECO:0000256" key="6">
    <source>
        <dbReference type="ARBA" id="ARBA00023004"/>
    </source>
</evidence>
<evidence type="ECO:0000256" key="7">
    <source>
        <dbReference type="ARBA" id="ARBA00023014"/>
    </source>
</evidence>
<comment type="catalytic activity">
    <reaction evidence="11 12">
        <text>GTP + AH2 + S-adenosyl-L-methionine = (8S)-3',8-cyclo-7,8-dihydroguanosine 5'-triphosphate + 5'-deoxyadenosine + L-methionine + A + H(+)</text>
        <dbReference type="Rhea" id="RHEA:49576"/>
        <dbReference type="ChEBI" id="CHEBI:13193"/>
        <dbReference type="ChEBI" id="CHEBI:15378"/>
        <dbReference type="ChEBI" id="CHEBI:17319"/>
        <dbReference type="ChEBI" id="CHEBI:17499"/>
        <dbReference type="ChEBI" id="CHEBI:37565"/>
        <dbReference type="ChEBI" id="CHEBI:57844"/>
        <dbReference type="ChEBI" id="CHEBI:59789"/>
        <dbReference type="ChEBI" id="CHEBI:131766"/>
        <dbReference type="EC" id="4.1.99.22"/>
    </reaction>
</comment>